<dbReference type="PANTHER" id="PTHR31791">
    <property type="entry name" value="FRIGIDA-LIKE PROTEIN 3-RELATED"/>
    <property type="match status" value="1"/>
</dbReference>
<keyword evidence="3 5" id="KW-0221">Differentiation</keyword>
<accession>A0A396JGL4</accession>
<comment type="caution">
    <text evidence="7">The sequence shown here is derived from an EMBL/GenBank/DDBJ whole genome shotgun (WGS) entry which is preliminary data.</text>
</comment>
<protein>
    <recommendedName>
        <fullName evidence="5">FRIGIDA-like protein</fullName>
    </recommendedName>
</protein>
<dbReference type="Proteomes" id="UP000265566">
    <property type="component" value="Chromosome 2"/>
</dbReference>
<feature type="compositionally biased region" description="Basic and acidic residues" evidence="6">
    <location>
        <begin position="30"/>
        <end position="42"/>
    </location>
</feature>
<evidence type="ECO:0000256" key="5">
    <source>
        <dbReference type="RuleBase" id="RU364012"/>
    </source>
</evidence>
<evidence type="ECO:0000256" key="3">
    <source>
        <dbReference type="ARBA" id="ARBA00022782"/>
    </source>
</evidence>
<dbReference type="PANTHER" id="PTHR31791:SF37">
    <property type="entry name" value="A_TM021B04.7 PROTEIN"/>
    <property type="match status" value="1"/>
</dbReference>
<feature type="compositionally biased region" description="Acidic residues" evidence="6">
    <location>
        <begin position="93"/>
        <end position="106"/>
    </location>
</feature>
<dbReference type="Gramene" id="rna12106">
    <property type="protein sequence ID" value="RHN75851.1"/>
    <property type="gene ID" value="gene12106"/>
</dbReference>
<dbReference type="EMBL" id="PSQE01000002">
    <property type="protein sequence ID" value="RHN75851.1"/>
    <property type="molecule type" value="Genomic_DNA"/>
</dbReference>
<feature type="region of interest" description="Disordered" evidence="6">
    <location>
        <begin position="261"/>
        <end position="284"/>
    </location>
</feature>
<evidence type="ECO:0000256" key="4">
    <source>
        <dbReference type="ARBA" id="ARBA00023089"/>
    </source>
</evidence>
<dbReference type="InterPro" id="IPR012474">
    <property type="entry name" value="Frigida"/>
</dbReference>
<reference evidence="8" key="1">
    <citation type="journal article" date="2018" name="Nat. Plants">
        <title>Whole-genome landscape of Medicago truncatula symbiotic genes.</title>
        <authorList>
            <person name="Pecrix Y."/>
            <person name="Staton S.E."/>
            <person name="Sallet E."/>
            <person name="Lelandais-Briere C."/>
            <person name="Moreau S."/>
            <person name="Carrere S."/>
            <person name="Blein T."/>
            <person name="Jardinaud M.F."/>
            <person name="Latrasse D."/>
            <person name="Zouine M."/>
            <person name="Zahm M."/>
            <person name="Kreplak J."/>
            <person name="Mayjonade B."/>
            <person name="Satge C."/>
            <person name="Perez M."/>
            <person name="Cauet S."/>
            <person name="Marande W."/>
            <person name="Chantry-Darmon C."/>
            <person name="Lopez-Roques C."/>
            <person name="Bouchez O."/>
            <person name="Berard A."/>
            <person name="Debelle F."/>
            <person name="Munos S."/>
            <person name="Bendahmane A."/>
            <person name="Berges H."/>
            <person name="Niebel A."/>
            <person name="Buitink J."/>
            <person name="Frugier F."/>
            <person name="Benhamed M."/>
            <person name="Crespi M."/>
            <person name="Gouzy J."/>
            <person name="Gamas P."/>
        </authorList>
    </citation>
    <scope>NUCLEOTIDE SEQUENCE [LARGE SCALE GENOMIC DNA]</scope>
    <source>
        <strain evidence="8">cv. Jemalong A17</strain>
    </source>
</reference>
<evidence type="ECO:0000256" key="6">
    <source>
        <dbReference type="SAM" id="MobiDB-lite"/>
    </source>
</evidence>
<feature type="region of interest" description="Disordered" evidence="6">
    <location>
        <begin position="79"/>
        <end position="106"/>
    </location>
</feature>
<feature type="region of interest" description="Disordered" evidence="6">
    <location>
        <begin position="30"/>
        <end position="54"/>
    </location>
</feature>
<proteinExistence type="inferred from homology"/>
<organism evidence="7 8">
    <name type="scientific">Medicago truncatula</name>
    <name type="common">Barrel medic</name>
    <name type="synonym">Medicago tribuloides</name>
    <dbReference type="NCBI Taxonomy" id="3880"/>
    <lineage>
        <taxon>Eukaryota</taxon>
        <taxon>Viridiplantae</taxon>
        <taxon>Streptophyta</taxon>
        <taxon>Embryophyta</taxon>
        <taxon>Tracheophyta</taxon>
        <taxon>Spermatophyta</taxon>
        <taxon>Magnoliopsida</taxon>
        <taxon>eudicotyledons</taxon>
        <taxon>Gunneridae</taxon>
        <taxon>Pentapetalae</taxon>
        <taxon>rosids</taxon>
        <taxon>fabids</taxon>
        <taxon>Fabales</taxon>
        <taxon>Fabaceae</taxon>
        <taxon>Papilionoideae</taxon>
        <taxon>50 kb inversion clade</taxon>
        <taxon>NPAAA clade</taxon>
        <taxon>Hologalegina</taxon>
        <taxon>IRL clade</taxon>
        <taxon>Trifolieae</taxon>
        <taxon>Medicago</taxon>
    </lineage>
</organism>
<evidence type="ECO:0000256" key="1">
    <source>
        <dbReference type="ARBA" id="ARBA00008956"/>
    </source>
</evidence>
<dbReference type="GO" id="GO:0030154">
    <property type="term" value="P:cell differentiation"/>
    <property type="evidence" value="ECO:0007669"/>
    <property type="project" value="UniProtKB-KW"/>
</dbReference>
<dbReference type="GO" id="GO:0009908">
    <property type="term" value="P:flower development"/>
    <property type="evidence" value="ECO:0007669"/>
    <property type="project" value="UniProtKB-KW"/>
</dbReference>
<keyword evidence="4 5" id="KW-0287">Flowering</keyword>
<evidence type="ECO:0000313" key="8">
    <source>
        <dbReference type="Proteomes" id="UP000265566"/>
    </source>
</evidence>
<name>A0A396JGL4_MEDTR</name>
<evidence type="ECO:0000256" key="2">
    <source>
        <dbReference type="ARBA" id="ARBA00022473"/>
    </source>
</evidence>
<comment type="similarity">
    <text evidence="1 5">Belongs to the Frigida family.</text>
</comment>
<evidence type="ECO:0000313" key="7">
    <source>
        <dbReference type="EMBL" id="RHN75851.1"/>
    </source>
</evidence>
<dbReference type="Pfam" id="PF07899">
    <property type="entry name" value="Frigida"/>
    <property type="match status" value="1"/>
</dbReference>
<sequence length="597" mass="69107">MDVVEASDNPNLCVGDDEGHFNFKWHTSFDKKTSHSDSCKDYESEDDDDVPLSARFPKKRDTITLPVKKVSDNNSSLCGLMKKSKVSPTPYDDNVDNDNNDDDDDDDVPIFSRMKAHAMSIDLSFSSLKKQLAFVEKSFEECEGKREVEEKILQSIKRDIEKCCKELENKKKEISDVGRIKEAYKKMQGKIEECVEEFVAKESQLSLMENLIGERKQELNTKKLELRKVMDDISKQKELEGQLAELENDLVSKQKQFESRMKDLESKEKQLDGRDEGFESKEDEFQGRVEKLESEKKHFESRLKDLESIEKKFDGQMKEFLSKEEEFNGKLKEFKSKEEQFKGQVTDFKLNEKKFEEQWKELKSKENKFKVLVKELKLKDKRFGALVKDPESKLNKLDEQLKEPELTEKQYALIEEYFDEENESDTCYMDDEFSPAIVGTSLQLLPFEQTDEPESPGDDIQVNLQGFSDPAHAVLDIIQNPIIQKYKKGDNDAIIEENHIFLLEQLMKISPHIKTCVKEEALKLALDLKANMEENTENNLVLGFLLLLSIYQLVTYFNEDEVLELFAFVAQHKIAVELFETLGFANKVSGKLASYSI</sequence>
<gene>
    <name evidence="7" type="ORF">MtrunA17_Chr2g0325701</name>
</gene>
<dbReference type="AlphaFoldDB" id="A0A396JGL4"/>
<keyword evidence="2 5" id="KW-0217">Developmental protein</keyword>